<comment type="caution">
    <text evidence="1">The sequence shown here is derived from an EMBL/GenBank/DDBJ whole genome shotgun (WGS) entry which is preliminary data.</text>
</comment>
<evidence type="ECO:0000313" key="1">
    <source>
        <dbReference type="EMBL" id="CAK1547061.1"/>
    </source>
</evidence>
<sequence length="70" mass="8350">MSNAFETEQTSFFGFTHEVRISSSTMELIEELEKSVWQHSKGDRQVRRYFDNYDTPFVGEGRRKTNFNSY</sequence>
<protein>
    <submittedName>
        <fullName evidence="1">Uncharacterized protein</fullName>
    </submittedName>
</protein>
<proteinExistence type="predicted"/>
<organism evidence="1 2">
    <name type="scientific">Leptosia nina</name>
    <dbReference type="NCBI Taxonomy" id="320188"/>
    <lineage>
        <taxon>Eukaryota</taxon>
        <taxon>Metazoa</taxon>
        <taxon>Ecdysozoa</taxon>
        <taxon>Arthropoda</taxon>
        <taxon>Hexapoda</taxon>
        <taxon>Insecta</taxon>
        <taxon>Pterygota</taxon>
        <taxon>Neoptera</taxon>
        <taxon>Endopterygota</taxon>
        <taxon>Lepidoptera</taxon>
        <taxon>Glossata</taxon>
        <taxon>Ditrysia</taxon>
        <taxon>Papilionoidea</taxon>
        <taxon>Pieridae</taxon>
        <taxon>Pierinae</taxon>
        <taxon>Leptosia</taxon>
    </lineage>
</organism>
<name>A0AAV1JD76_9NEOP</name>
<dbReference type="AlphaFoldDB" id="A0AAV1JD76"/>
<dbReference type="Proteomes" id="UP001497472">
    <property type="component" value="Unassembled WGS sequence"/>
</dbReference>
<evidence type="ECO:0000313" key="2">
    <source>
        <dbReference type="Proteomes" id="UP001497472"/>
    </source>
</evidence>
<reference evidence="1 2" key="1">
    <citation type="submission" date="2023-11" db="EMBL/GenBank/DDBJ databases">
        <authorList>
            <person name="Okamura Y."/>
        </authorList>
    </citation>
    <scope>NUCLEOTIDE SEQUENCE [LARGE SCALE GENOMIC DNA]</scope>
</reference>
<dbReference type="EMBL" id="CAVLEF010000009">
    <property type="protein sequence ID" value="CAK1547061.1"/>
    <property type="molecule type" value="Genomic_DNA"/>
</dbReference>
<gene>
    <name evidence="1" type="ORF">LNINA_LOCUS6559</name>
</gene>
<keyword evidence="2" id="KW-1185">Reference proteome</keyword>
<accession>A0AAV1JD76</accession>